<dbReference type="AlphaFoldDB" id="A0AAD7JEQ4"/>
<evidence type="ECO:0000313" key="2">
    <source>
        <dbReference type="Proteomes" id="UP001215280"/>
    </source>
</evidence>
<organism evidence="1 2">
    <name type="scientific">Mycena maculata</name>
    <dbReference type="NCBI Taxonomy" id="230809"/>
    <lineage>
        <taxon>Eukaryota</taxon>
        <taxon>Fungi</taxon>
        <taxon>Dikarya</taxon>
        <taxon>Basidiomycota</taxon>
        <taxon>Agaricomycotina</taxon>
        <taxon>Agaricomycetes</taxon>
        <taxon>Agaricomycetidae</taxon>
        <taxon>Agaricales</taxon>
        <taxon>Marasmiineae</taxon>
        <taxon>Mycenaceae</taxon>
        <taxon>Mycena</taxon>
    </lineage>
</organism>
<sequence>MEPPSIRSRRCLGAVNSAQGILPCTRCQNLSVDIDVIKERAERNYKSIRSDEALNNVQIREKLSFVREQENSLKLKNVNLSDSLNSARQCLSNLDAVFQFVGWKPVPALHRIFSNAVKQGWSAKKLLEKLQLAHKGEYDAKNYTQYEIDLTILVYELGGGGAVYALNHSIFALPSLSTIQPYRRQHTLSPCIDRLRITDISNNISALFGPHKAWNGTKSGAIVEREHIICGHTLSFDEIAMERKIDYMTATDEMGGMCLEHVGALRTVKVGQDTSTVEAAVEAVREGKVHIGHEASVGAISRLYQTGYGAKPVFIGASCKRGDWKDCFRTMETVIEAWRRSADGEIKHGPILSVASDGDPKRRAALFVMTMHSEILADNPIYRYICKLPGLNRRVGKDNLTMDPDWKHMDKRWASLWPVKSVCINRDLLLTWFERLPSHDWSETSIHALLDPSDAQDVPRAIKLLLCIVELQTLDSEDFDPSELVEFEALCLFGEAIDALLQPFINTELTLSEQIESLVRFAHLICALYLENGPSFLPNQLYGDLQAMVKNAVLMVPKTRIINGQLKVYICLLGDDVLEALFGRSRMIGGHSPNSSLGELRDRFNSAMNLDYIYEQHPELERKPRRLKLFRMRDVDHLPDSCDLEACWTRAVSSAEYILRKYGVQMCMSFAQLFQMEDTDLMRPNGGRYPSVSTSVDRSMADLSSGQTEAVGGIDPETMNPSSLTIDFDAMIACEAAQRVAESSAEPHSVFATIDDAGHAVHKKSILRTLFDMTHDNRSSPDRLARLGNIFATMISHNGSHLSLAIAKCTLIKQGPSGAKSASTSAIPLGELHLPSSPYTISGQIFSLIPIPSTSNPNPGKWAWDGDFITLLLTMKGAAGKGEASRINNLQFSVPSRLIDPIHNKAEETLAFDITVPCKHEKTWLFSDADILQSWYRLYNRILGDRTLHDKFPKFTGVSDGSFPYEISPSAGKVPRDYLFRTIANTAIGESNISRHTCRICQKPVKDTDRQTHVGHHILKAFCGVVDESAKSVSVSYPCGLCGGPTSDGACNIRIKGGKADSDCPSAYPFLISAASQFRESRPCTNVPVACPLNCNETHWKYNFQQHLQERHPTWEQIISPNFFSQIQVT</sequence>
<dbReference type="EMBL" id="JARJLG010000044">
    <property type="protein sequence ID" value="KAJ7761933.1"/>
    <property type="molecule type" value="Genomic_DNA"/>
</dbReference>
<comment type="caution">
    <text evidence="1">The sequence shown here is derived from an EMBL/GenBank/DDBJ whole genome shotgun (WGS) entry which is preliminary data.</text>
</comment>
<accession>A0AAD7JEQ4</accession>
<keyword evidence="2" id="KW-1185">Reference proteome</keyword>
<reference evidence="1" key="1">
    <citation type="submission" date="2023-03" db="EMBL/GenBank/DDBJ databases">
        <title>Massive genome expansion in bonnet fungi (Mycena s.s.) driven by repeated elements and novel gene families across ecological guilds.</title>
        <authorList>
            <consortium name="Lawrence Berkeley National Laboratory"/>
            <person name="Harder C.B."/>
            <person name="Miyauchi S."/>
            <person name="Viragh M."/>
            <person name="Kuo A."/>
            <person name="Thoen E."/>
            <person name="Andreopoulos B."/>
            <person name="Lu D."/>
            <person name="Skrede I."/>
            <person name="Drula E."/>
            <person name="Henrissat B."/>
            <person name="Morin E."/>
            <person name="Kohler A."/>
            <person name="Barry K."/>
            <person name="LaButti K."/>
            <person name="Morin E."/>
            <person name="Salamov A."/>
            <person name="Lipzen A."/>
            <person name="Mereny Z."/>
            <person name="Hegedus B."/>
            <person name="Baldrian P."/>
            <person name="Stursova M."/>
            <person name="Weitz H."/>
            <person name="Taylor A."/>
            <person name="Grigoriev I.V."/>
            <person name="Nagy L.G."/>
            <person name="Martin F."/>
            <person name="Kauserud H."/>
        </authorList>
    </citation>
    <scope>NUCLEOTIDE SEQUENCE</scope>
    <source>
        <strain evidence="1">CBHHK188m</strain>
    </source>
</reference>
<name>A0AAD7JEQ4_9AGAR</name>
<protein>
    <submittedName>
        <fullName evidence="1">Uncharacterized protein</fullName>
    </submittedName>
</protein>
<evidence type="ECO:0000313" key="1">
    <source>
        <dbReference type="EMBL" id="KAJ7761933.1"/>
    </source>
</evidence>
<gene>
    <name evidence="1" type="ORF">DFH07DRAFT_867598</name>
</gene>
<dbReference type="Proteomes" id="UP001215280">
    <property type="component" value="Unassembled WGS sequence"/>
</dbReference>
<proteinExistence type="predicted"/>